<dbReference type="Gene3D" id="3.80.10.10">
    <property type="entry name" value="Ribonuclease Inhibitor"/>
    <property type="match status" value="1"/>
</dbReference>
<dbReference type="KEGG" id="fll:EI427_04815"/>
<protein>
    <recommendedName>
        <fullName evidence="3">Leucine-rich repeat domain-containing protein</fullName>
    </recommendedName>
</protein>
<accession>A0A3S9P064</accession>
<dbReference type="AlphaFoldDB" id="A0A3S9P064"/>
<name>A0A3S9P064_9BACT</name>
<dbReference type="EMBL" id="CP034562">
    <property type="protein sequence ID" value="AZQ61574.1"/>
    <property type="molecule type" value="Genomic_DNA"/>
</dbReference>
<dbReference type="InterPro" id="IPR032675">
    <property type="entry name" value="LRR_dom_sf"/>
</dbReference>
<evidence type="ECO:0008006" key="3">
    <source>
        <dbReference type="Google" id="ProtNLM"/>
    </source>
</evidence>
<dbReference type="SUPFAM" id="SSF52075">
    <property type="entry name" value="Outer arm dynein light chain 1"/>
    <property type="match status" value="1"/>
</dbReference>
<organism evidence="1 2">
    <name type="scientific">Flammeovirga pectinis</name>
    <dbReference type="NCBI Taxonomy" id="2494373"/>
    <lineage>
        <taxon>Bacteria</taxon>
        <taxon>Pseudomonadati</taxon>
        <taxon>Bacteroidota</taxon>
        <taxon>Cytophagia</taxon>
        <taxon>Cytophagales</taxon>
        <taxon>Flammeovirgaceae</taxon>
        <taxon>Flammeovirga</taxon>
    </lineage>
</organism>
<dbReference type="RefSeq" id="WP_126612197.1">
    <property type="nucleotide sequence ID" value="NZ_CP034562.1"/>
</dbReference>
<reference evidence="1 2" key="1">
    <citation type="submission" date="2018-12" db="EMBL/GenBank/DDBJ databases">
        <title>Flammeovirga pectinis sp. nov., isolated from the gut of the Korean scallop, Patinopecten yessoensis.</title>
        <authorList>
            <person name="Bae J.-W."/>
            <person name="Jeong Y.-S."/>
            <person name="Kang W."/>
        </authorList>
    </citation>
    <scope>NUCLEOTIDE SEQUENCE [LARGE SCALE GENOMIC DNA]</scope>
    <source>
        <strain evidence="1 2">L12M1</strain>
    </source>
</reference>
<proteinExistence type="predicted"/>
<evidence type="ECO:0000313" key="2">
    <source>
        <dbReference type="Proteomes" id="UP000267268"/>
    </source>
</evidence>
<keyword evidence="2" id="KW-1185">Reference proteome</keyword>
<dbReference type="OrthoDB" id="978899at2"/>
<gene>
    <name evidence="1" type="ORF">EI427_04815</name>
</gene>
<dbReference type="Proteomes" id="UP000267268">
    <property type="component" value="Chromosome 1"/>
</dbReference>
<evidence type="ECO:0000313" key="1">
    <source>
        <dbReference type="EMBL" id="AZQ61574.1"/>
    </source>
</evidence>
<sequence>MKVTSWRKFSNLWKEIIILSIKAQETETDTNEILSLLAKEKDAKVVYKHLFNEDLTLNDWPDFTFFNRLIVLQKIYAANLPLEEIDPIMYFPLIKEIHLENTPVAELDALMLTASLEKVFLNGSEIDDLTPIFEAPLKVLNITGLSIEQNQIDTVLLRHPNCEVITG</sequence>